<dbReference type="Proteomes" id="UP000293291">
    <property type="component" value="Unassembled WGS sequence"/>
</dbReference>
<evidence type="ECO:0000259" key="2">
    <source>
        <dbReference type="Pfam" id="PF13556"/>
    </source>
</evidence>
<organism evidence="3 4">
    <name type="scientific">Nocardioides ganghwensis</name>
    <dbReference type="NCBI Taxonomy" id="252230"/>
    <lineage>
        <taxon>Bacteria</taxon>
        <taxon>Bacillati</taxon>
        <taxon>Actinomycetota</taxon>
        <taxon>Actinomycetes</taxon>
        <taxon>Propionibacteriales</taxon>
        <taxon>Nocardioidaceae</taxon>
        <taxon>Nocardioides</taxon>
    </lineage>
</organism>
<dbReference type="Pfam" id="PF07905">
    <property type="entry name" value="PucR"/>
    <property type="match status" value="1"/>
</dbReference>
<feature type="domain" description="PucR C-terminal helix-turn-helix" evidence="2">
    <location>
        <begin position="514"/>
        <end position="571"/>
    </location>
</feature>
<protein>
    <submittedName>
        <fullName evidence="3">PucR family transcriptional regulator</fullName>
    </submittedName>
</protein>
<dbReference type="InterPro" id="IPR042070">
    <property type="entry name" value="PucR_C-HTH_sf"/>
</dbReference>
<sequence>MLAAATPASARCRQVRRVCMPMSVSVLSGAVAPRVAAVSASTATQPPTCSGRQGSKRHFDAVTTGQFVMPERDLGRHAVDMAITVQDLLELPVLSEARPEVLSGGDLSRRPVRWVHTSEIYEIWPLLRGGEVLLTTGLGLVGASPEATAAYVRALARKEVAALLLELGRTFTRPPEALVVAAVEHGLPLVVLHGVVPFVEVTETVHPLLLDHQVEELRVLERASAEMNRRLVGGDGLPDLVAAVAELCGGLVGLYRMDGTLAAGSDVEDADDAWEVGVGTGPWARLVVTGVGSEHRRLVELCSGSLAVFLAHSDAATVTPSTAAAALLRDLASGRYVSGADIAERASALGLSAQPGKRLLALVVRTTTLTSGRTGTDAVVHAARRVLETCAAAEVDGQVLIAASLPFAELRERLSRLLDSIDAELSATVGGSVSLMTAGATVDDVTGLARSVPQAIEAATLATKLSLRSRLVLASDLGVYDLLSGVVADAELERFVDEQLGPLLGQDARTGSELVRTLDAYLEAGLSKTTAAAALGIRRQTMYARLERISRLLGGLAPDDRQRRTALDLALVTWRMRSSAPAHRPR</sequence>
<dbReference type="PANTHER" id="PTHR33744">
    <property type="entry name" value="CARBOHYDRATE DIACID REGULATOR"/>
    <property type="match status" value="1"/>
</dbReference>
<dbReference type="OrthoDB" id="2973014at2"/>
<dbReference type="PANTHER" id="PTHR33744:SF1">
    <property type="entry name" value="DNA-BINDING TRANSCRIPTIONAL ACTIVATOR ADER"/>
    <property type="match status" value="1"/>
</dbReference>
<accession>A0A4Q2SBD3</accession>
<dbReference type="InterPro" id="IPR012914">
    <property type="entry name" value="PucR_dom"/>
</dbReference>
<name>A0A4Q2SBD3_9ACTN</name>
<evidence type="ECO:0000313" key="4">
    <source>
        <dbReference type="Proteomes" id="UP000293291"/>
    </source>
</evidence>
<gene>
    <name evidence="3" type="ORF">EUA07_11310</name>
</gene>
<dbReference type="Pfam" id="PF13556">
    <property type="entry name" value="HTH_30"/>
    <property type="match status" value="1"/>
</dbReference>
<feature type="domain" description="Purine catabolism PurC-like" evidence="1">
    <location>
        <begin position="87"/>
        <end position="207"/>
    </location>
</feature>
<evidence type="ECO:0000313" key="3">
    <source>
        <dbReference type="EMBL" id="RYC01506.1"/>
    </source>
</evidence>
<reference evidence="3 4" key="1">
    <citation type="submission" date="2019-01" db="EMBL/GenBank/DDBJ databases">
        <title>Novel species of Nocardioides.</title>
        <authorList>
            <person name="Liu Q."/>
            <person name="Xin Y.-H."/>
        </authorList>
    </citation>
    <scope>NUCLEOTIDE SEQUENCE [LARGE SCALE GENOMIC DNA]</scope>
    <source>
        <strain evidence="3 4">CGMCC 4.6875</strain>
    </source>
</reference>
<dbReference type="InterPro" id="IPR051448">
    <property type="entry name" value="CdaR-like_regulators"/>
</dbReference>
<evidence type="ECO:0000259" key="1">
    <source>
        <dbReference type="Pfam" id="PF07905"/>
    </source>
</evidence>
<keyword evidence="4" id="KW-1185">Reference proteome</keyword>
<dbReference type="InterPro" id="IPR025736">
    <property type="entry name" value="PucR_C-HTH_dom"/>
</dbReference>
<proteinExistence type="predicted"/>
<dbReference type="AlphaFoldDB" id="A0A4Q2SBD3"/>
<dbReference type="EMBL" id="SDWU01000011">
    <property type="protein sequence ID" value="RYC01506.1"/>
    <property type="molecule type" value="Genomic_DNA"/>
</dbReference>
<comment type="caution">
    <text evidence="3">The sequence shown here is derived from an EMBL/GenBank/DDBJ whole genome shotgun (WGS) entry which is preliminary data.</text>
</comment>
<dbReference type="Gene3D" id="1.10.10.2840">
    <property type="entry name" value="PucR C-terminal helix-turn-helix domain"/>
    <property type="match status" value="1"/>
</dbReference>